<accession>A0A1G4TWI1</accession>
<dbReference type="PANTHER" id="PTHR12526:SF638">
    <property type="entry name" value="SPORE COAT PROTEIN SA"/>
    <property type="match status" value="1"/>
</dbReference>
<dbReference type="Gene3D" id="3.40.50.2000">
    <property type="entry name" value="Glycogen Phosphorylase B"/>
    <property type="match status" value="2"/>
</dbReference>
<organism evidence="2 3">
    <name type="scientific">Rhizobium mongolense subsp. loessense</name>
    <dbReference type="NCBI Taxonomy" id="158890"/>
    <lineage>
        <taxon>Bacteria</taxon>
        <taxon>Pseudomonadati</taxon>
        <taxon>Pseudomonadota</taxon>
        <taxon>Alphaproteobacteria</taxon>
        <taxon>Hyphomicrobiales</taxon>
        <taxon>Rhizobiaceae</taxon>
        <taxon>Rhizobium/Agrobacterium group</taxon>
        <taxon>Rhizobium</taxon>
    </lineage>
</organism>
<dbReference type="Pfam" id="PF13692">
    <property type="entry name" value="Glyco_trans_1_4"/>
    <property type="match status" value="1"/>
</dbReference>
<dbReference type="AlphaFoldDB" id="A0A1G4TWI1"/>
<evidence type="ECO:0000259" key="1">
    <source>
        <dbReference type="Pfam" id="PF13579"/>
    </source>
</evidence>
<dbReference type="GO" id="GO:0016757">
    <property type="term" value="F:glycosyltransferase activity"/>
    <property type="evidence" value="ECO:0007669"/>
    <property type="project" value="UniProtKB-ARBA"/>
</dbReference>
<sequence length="438" mass="48630">MLNVDAAPTDCTPLDRLLWRQQERSQRILVLSSYSRSLTNFRLELLKSMVRAGHVVIAAGPEDDPDVKADLSKIGVEFAKIPMARASLSPVRDIATFLQIRRLIKKIRPDVVVPYTMKPIVYGGIAARSAGVPRRCFLVTGLGHVFSEASLRTLKGRWIKRLCVWLYQLAMAGAKAVFVYNDADRSDIIENSLVHNVSVIHRVAGSGVDVDHYAFAPAPIEKPVFLMVTRLIKDKGVFEYVEAARCLKQHRPNAEFQLLGPFDPNPGAISRLQVQEWIEKGIVDYLGETNDVRPFLAKCNIFVLPSYYREGIPRSILEAMAVGRAIITTDLPGCRDTIEPGENGYLVMPRSAGSLFSAMSLLADRLRLAAEMGRRSRELACARFDVHSINEILIDRMGLSNHDHASRRAAGACGREATQADAINQQLDATGRVISWRG</sequence>
<dbReference type="InterPro" id="IPR028098">
    <property type="entry name" value="Glyco_trans_4-like_N"/>
</dbReference>
<protein>
    <submittedName>
        <fullName evidence="2">Glycosyltransferase involved in cell wall bisynthesis</fullName>
    </submittedName>
</protein>
<reference evidence="2 3" key="1">
    <citation type="submission" date="2016-10" db="EMBL/GenBank/DDBJ databases">
        <authorList>
            <person name="de Groot N.N."/>
        </authorList>
    </citation>
    <scope>NUCLEOTIDE SEQUENCE [LARGE SCALE GENOMIC DNA]</scope>
    <source>
        <strain evidence="2 3">CGMCC 1.3401</strain>
    </source>
</reference>
<name>A0A1G4TWI1_9HYPH</name>
<evidence type="ECO:0000313" key="3">
    <source>
        <dbReference type="Proteomes" id="UP000199542"/>
    </source>
</evidence>
<gene>
    <name evidence="2" type="ORF">SAMN02927900_05651</name>
</gene>
<dbReference type="Pfam" id="PF13579">
    <property type="entry name" value="Glyco_trans_4_4"/>
    <property type="match status" value="1"/>
</dbReference>
<feature type="domain" description="Glycosyltransferase subfamily 4-like N-terminal" evidence="1">
    <location>
        <begin position="43"/>
        <end position="192"/>
    </location>
</feature>
<dbReference type="Proteomes" id="UP000199542">
    <property type="component" value="Unassembled WGS sequence"/>
</dbReference>
<dbReference type="SUPFAM" id="SSF53756">
    <property type="entry name" value="UDP-Glycosyltransferase/glycogen phosphorylase"/>
    <property type="match status" value="1"/>
</dbReference>
<keyword evidence="2" id="KW-0808">Transferase</keyword>
<dbReference type="CDD" id="cd03808">
    <property type="entry name" value="GT4_CapM-like"/>
    <property type="match status" value="1"/>
</dbReference>
<dbReference type="EMBL" id="FMTM01000013">
    <property type="protein sequence ID" value="SCW85065.1"/>
    <property type="molecule type" value="Genomic_DNA"/>
</dbReference>
<evidence type="ECO:0000313" key="2">
    <source>
        <dbReference type="EMBL" id="SCW85065.1"/>
    </source>
</evidence>
<proteinExistence type="predicted"/>
<dbReference type="PANTHER" id="PTHR12526">
    <property type="entry name" value="GLYCOSYLTRANSFERASE"/>
    <property type="match status" value="1"/>
</dbReference>